<proteinExistence type="predicted"/>
<protein>
    <submittedName>
        <fullName evidence="1">Uncharacterized protein</fullName>
    </submittedName>
</protein>
<name>A0A814KF70_9BILA</name>
<organism evidence="1 3">
    <name type="scientific">Adineta steineri</name>
    <dbReference type="NCBI Taxonomy" id="433720"/>
    <lineage>
        <taxon>Eukaryota</taxon>
        <taxon>Metazoa</taxon>
        <taxon>Spiralia</taxon>
        <taxon>Gnathifera</taxon>
        <taxon>Rotifera</taxon>
        <taxon>Eurotatoria</taxon>
        <taxon>Bdelloidea</taxon>
        <taxon>Adinetida</taxon>
        <taxon>Adinetidae</taxon>
        <taxon>Adineta</taxon>
    </lineage>
</organism>
<dbReference type="Proteomes" id="UP000663860">
    <property type="component" value="Unassembled WGS sequence"/>
</dbReference>
<sequence length="209" mass="24756">MKSPKWSASDRYQAGLFDLGVFRGSPLTLRLIDFNRFFFKFLQCNRLTPLLHDLFLLPQSILLTIEILTIEEGMNDIYSMMFIVPKLKYYRISLFKHYNHHQITLPIARYNESSSLQYLIIDHECSFSELLLLLSYTPQLIRLTIHKIYFNDSDNKMFTSIKLSNINSIYLNLQRITFSQMEIFIIKTTSNLKRLFVMINSENIIFRSA</sequence>
<evidence type="ECO:0000313" key="1">
    <source>
        <dbReference type="EMBL" id="CAF1048675.1"/>
    </source>
</evidence>
<reference evidence="1" key="1">
    <citation type="submission" date="2021-02" db="EMBL/GenBank/DDBJ databases">
        <authorList>
            <person name="Nowell W R."/>
        </authorList>
    </citation>
    <scope>NUCLEOTIDE SEQUENCE</scope>
</reference>
<dbReference type="EMBL" id="CAJOBB010000130">
    <property type="protein sequence ID" value="CAF3576726.1"/>
    <property type="molecule type" value="Genomic_DNA"/>
</dbReference>
<accession>A0A814KF70</accession>
<dbReference type="EMBL" id="CAJNOE010000208">
    <property type="protein sequence ID" value="CAF1048675.1"/>
    <property type="molecule type" value="Genomic_DNA"/>
</dbReference>
<comment type="caution">
    <text evidence="1">The sequence shown here is derived from an EMBL/GenBank/DDBJ whole genome shotgun (WGS) entry which is preliminary data.</text>
</comment>
<dbReference type="AlphaFoldDB" id="A0A814KF70"/>
<gene>
    <name evidence="1" type="ORF">IZO911_LOCUS20204</name>
    <name evidence="2" type="ORF">KXQ929_LOCUS3911</name>
</gene>
<evidence type="ECO:0000313" key="3">
    <source>
        <dbReference type="Proteomes" id="UP000663860"/>
    </source>
</evidence>
<evidence type="ECO:0000313" key="2">
    <source>
        <dbReference type="EMBL" id="CAF3576726.1"/>
    </source>
</evidence>
<dbReference type="Proteomes" id="UP000663868">
    <property type="component" value="Unassembled WGS sequence"/>
</dbReference>